<organism evidence="2 3">
    <name type="scientific">Spirosoma telluris</name>
    <dbReference type="NCBI Taxonomy" id="2183553"/>
    <lineage>
        <taxon>Bacteria</taxon>
        <taxon>Pseudomonadati</taxon>
        <taxon>Bacteroidota</taxon>
        <taxon>Cytophagia</taxon>
        <taxon>Cytophagales</taxon>
        <taxon>Cytophagaceae</taxon>
        <taxon>Spirosoma</taxon>
    </lineage>
</organism>
<keyword evidence="3" id="KW-1185">Reference proteome</keyword>
<comment type="caution">
    <text evidence="2">The sequence shown here is derived from an EMBL/GenBank/DDBJ whole genome shotgun (WGS) entry which is preliminary data.</text>
</comment>
<name>A0A327NI06_9BACT</name>
<dbReference type="Pfam" id="PF13924">
    <property type="entry name" value="Lipocalin_5"/>
    <property type="match status" value="1"/>
</dbReference>
<feature type="domain" description="Lipocalin-like" evidence="1">
    <location>
        <begin position="37"/>
        <end position="152"/>
    </location>
</feature>
<dbReference type="RefSeq" id="WP_111340443.1">
    <property type="nucleotide sequence ID" value="NZ_QLII01000001.1"/>
</dbReference>
<dbReference type="EMBL" id="QLII01000001">
    <property type="protein sequence ID" value="RAI73564.1"/>
    <property type="molecule type" value="Genomic_DNA"/>
</dbReference>
<dbReference type="Proteomes" id="UP000249016">
    <property type="component" value="Unassembled WGS sequence"/>
</dbReference>
<evidence type="ECO:0000313" key="2">
    <source>
        <dbReference type="EMBL" id="RAI73564.1"/>
    </source>
</evidence>
<dbReference type="PROSITE" id="PS51257">
    <property type="entry name" value="PROKAR_LIPOPROTEIN"/>
    <property type="match status" value="1"/>
</dbReference>
<sequence length="168" mass="18763">MKLKSGHLPIFLTIMIIAVSCKPAHKKETITNKSRLVGTWQLIEYADFDTITHTWTHPYGDHPKGYFTYTSSGIVHINGSAEKPLMISADSAYTKKLTLGTFLGNAFGYFGTYTIDSLKSMVTHHVKGGSVLYYIGTDQTRQFILRGDTLLLGDPSFNLGKRVLVREE</sequence>
<reference evidence="2 3" key="1">
    <citation type="submission" date="2018-06" db="EMBL/GenBank/DDBJ databases">
        <title>Spirosoma sp. HMF3257 Genome sequencing and assembly.</title>
        <authorList>
            <person name="Kang H."/>
            <person name="Cha I."/>
            <person name="Kim H."/>
            <person name="Kang J."/>
            <person name="Joh K."/>
        </authorList>
    </citation>
    <scope>NUCLEOTIDE SEQUENCE [LARGE SCALE GENOMIC DNA]</scope>
    <source>
        <strain evidence="2 3">HMF3257</strain>
    </source>
</reference>
<protein>
    <recommendedName>
        <fullName evidence="1">Lipocalin-like domain-containing protein</fullName>
    </recommendedName>
</protein>
<gene>
    <name evidence="2" type="ORF">HMF3257_02405</name>
</gene>
<evidence type="ECO:0000259" key="1">
    <source>
        <dbReference type="Pfam" id="PF13924"/>
    </source>
</evidence>
<accession>A0A327NI06</accession>
<dbReference type="AlphaFoldDB" id="A0A327NI06"/>
<proteinExistence type="predicted"/>
<dbReference type="InterPro" id="IPR024311">
    <property type="entry name" value="Lipocalin-like"/>
</dbReference>
<evidence type="ECO:0000313" key="3">
    <source>
        <dbReference type="Proteomes" id="UP000249016"/>
    </source>
</evidence>
<dbReference type="OrthoDB" id="118834at2"/>